<dbReference type="SMART" id="SM00857">
    <property type="entry name" value="Resolvase"/>
    <property type="match status" value="1"/>
</dbReference>
<evidence type="ECO:0000256" key="1">
    <source>
        <dbReference type="SAM" id="MobiDB-lite"/>
    </source>
</evidence>
<feature type="region of interest" description="Disordered" evidence="1">
    <location>
        <begin position="1"/>
        <end position="23"/>
    </location>
</feature>
<dbReference type="PANTHER" id="PTHR30461:SF23">
    <property type="entry name" value="DNA RECOMBINASE-RELATED"/>
    <property type="match status" value="1"/>
</dbReference>
<dbReference type="AlphaFoldDB" id="A0A5C4MNW0"/>
<dbReference type="Gene3D" id="3.40.50.1390">
    <property type="entry name" value="Resolvase, N-terminal catalytic domain"/>
    <property type="match status" value="1"/>
</dbReference>
<proteinExistence type="predicted"/>
<dbReference type="OrthoDB" id="7277848at2"/>
<feature type="domain" description="Recombinase" evidence="2">
    <location>
        <begin position="175"/>
        <end position="313"/>
    </location>
</feature>
<dbReference type="SUPFAM" id="SSF53041">
    <property type="entry name" value="Resolvase-like"/>
    <property type="match status" value="1"/>
</dbReference>
<dbReference type="PROSITE" id="PS51737">
    <property type="entry name" value="RECOMBINASE_DNA_BIND"/>
    <property type="match status" value="1"/>
</dbReference>
<dbReference type="Pfam" id="PF07508">
    <property type="entry name" value="Recombinase"/>
    <property type="match status" value="1"/>
</dbReference>
<dbReference type="InterPro" id="IPR006119">
    <property type="entry name" value="Resolv_N"/>
</dbReference>
<dbReference type="InterPro" id="IPR050639">
    <property type="entry name" value="SSR_resolvase"/>
</dbReference>
<accession>A0A5C4MNW0</accession>
<feature type="compositionally biased region" description="Low complexity" evidence="1">
    <location>
        <begin position="11"/>
        <end position="20"/>
    </location>
</feature>
<comment type="caution">
    <text evidence="3">The sequence shown here is derived from an EMBL/GenBank/DDBJ whole genome shotgun (WGS) entry which is preliminary data.</text>
</comment>
<dbReference type="CDD" id="cd00338">
    <property type="entry name" value="Ser_Recombinase"/>
    <property type="match status" value="1"/>
</dbReference>
<dbReference type="InterPro" id="IPR011109">
    <property type="entry name" value="DNA_bind_recombinase_dom"/>
</dbReference>
<evidence type="ECO:0000313" key="3">
    <source>
        <dbReference type="EMBL" id="TNC47495.1"/>
    </source>
</evidence>
<reference evidence="3 4" key="1">
    <citation type="submission" date="2019-06" db="EMBL/GenBank/DDBJ databases">
        <title>YIM 131921 draft genome.</title>
        <authorList>
            <person name="Jiang L."/>
        </authorList>
    </citation>
    <scope>NUCLEOTIDE SEQUENCE [LARGE SCALE GENOMIC DNA]</scope>
    <source>
        <strain evidence="3 4">YIM 131921</strain>
    </source>
</reference>
<name>A0A5C4MNW0_9RHOB</name>
<keyword evidence="4" id="KW-1185">Reference proteome</keyword>
<organism evidence="3 4">
    <name type="scientific">Rubellimicrobium rubrum</name>
    <dbReference type="NCBI Taxonomy" id="2585369"/>
    <lineage>
        <taxon>Bacteria</taxon>
        <taxon>Pseudomonadati</taxon>
        <taxon>Pseudomonadota</taxon>
        <taxon>Alphaproteobacteria</taxon>
        <taxon>Rhodobacterales</taxon>
        <taxon>Roseobacteraceae</taxon>
        <taxon>Rubellimicrobium</taxon>
    </lineage>
</organism>
<sequence>METPSRKARRAAAAIQRQAKTPSKPQAVLYTRFSSTKQNELSAEDQLALNRNTAERQDFDVAGELKDCALSGRTHLRSPPGISALKAFVDANDVQVLVVESVDRLGRRAADIANLASWFESRGVELWASNGGRIDWKLVPSLGAVAELQSRETGDKTRRGGASATKNGRVAAGVAYGYCVIHGLKGEVNRAVVPEEARVVRRIFSDYAAGMSARSIADALNSEGIPSPKGGTWNDSTIRGNAKKRDGMLCNEAYVGLIVYGRNELHRDPDTGNRLSRPGSAEDIVTGERPELQIADDATWNEVQDRLEATREHFVGQEKDPTTNPLNTVHRAKYLVARLLTCGCCGGGYTIVGKDRYGCFTHRSKGASVCKNGKTVSRFRIEERVLRHVRRGLITPGLAEAFATEATRLLAAHKAEAQTQISNLAPNLAKVERRIKSLLDQIEDDPRPSLLDRLGKRETERDELRAHIASQAATRPRPMAHTPEDLRAIYADQVRRLDTLLAGPGHVIEANELLRHLIARVVLPPDPEAPDGLAVELQGDLS</sequence>
<dbReference type="InterPro" id="IPR038109">
    <property type="entry name" value="DNA_bind_recomb_sf"/>
</dbReference>
<evidence type="ECO:0000259" key="2">
    <source>
        <dbReference type="PROSITE" id="PS51737"/>
    </source>
</evidence>
<dbReference type="GO" id="GO:0003677">
    <property type="term" value="F:DNA binding"/>
    <property type="evidence" value="ECO:0007669"/>
    <property type="project" value="InterPro"/>
</dbReference>
<dbReference type="InterPro" id="IPR025827">
    <property type="entry name" value="Zn_ribbon_recom_dom"/>
</dbReference>
<dbReference type="PANTHER" id="PTHR30461">
    <property type="entry name" value="DNA-INVERTASE FROM LAMBDOID PROPHAGE"/>
    <property type="match status" value="1"/>
</dbReference>
<dbReference type="RefSeq" id="WP_139078168.1">
    <property type="nucleotide sequence ID" value="NZ_VDFU01000025.1"/>
</dbReference>
<dbReference type="Pfam" id="PF00239">
    <property type="entry name" value="Resolvase"/>
    <property type="match status" value="1"/>
</dbReference>
<evidence type="ECO:0000313" key="4">
    <source>
        <dbReference type="Proteomes" id="UP000305887"/>
    </source>
</evidence>
<dbReference type="Proteomes" id="UP000305887">
    <property type="component" value="Unassembled WGS sequence"/>
</dbReference>
<dbReference type="Gene3D" id="3.90.1750.20">
    <property type="entry name" value="Putative Large Serine Recombinase, Chain B, Domain 2"/>
    <property type="match status" value="1"/>
</dbReference>
<dbReference type="GO" id="GO:0000150">
    <property type="term" value="F:DNA strand exchange activity"/>
    <property type="evidence" value="ECO:0007669"/>
    <property type="project" value="InterPro"/>
</dbReference>
<dbReference type="EMBL" id="VDFU01000025">
    <property type="protein sequence ID" value="TNC47495.1"/>
    <property type="molecule type" value="Genomic_DNA"/>
</dbReference>
<dbReference type="Pfam" id="PF13408">
    <property type="entry name" value="Zn_ribbon_recom"/>
    <property type="match status" value="1"/>
</dbReference>
<protein>
    <submittedName>
        <fullName evidence="3">Recombinase family protein</fullName>
    </submittedName>
</protein>
<feature type="compositionally biased region" description="Basic residues" evidence="1">
    <location>
        <begin position="1"/>
        <end position="10"/>
    </location>
</feature>
<dbReference type="InterPro" id="IPR036162">
    <property type="entry name" value="Resolvase-like_N_sf"/>
</dbReference>
<gene>
    <name evidence="3" type="ORF">FHG66_16615</name>
</gene>